<dbReference type="RefSeq" id="WP_349660974.1">
    <property type="nucleotide sequence ID" value="NZ_JBEGDG010000015.1"/>
</dbReference>
<dbReference type="Gene3D" id="3.30.420.10">
    <property type="entry name" value="Ribonuclease H-like superfamily/Ribonuclease H"/>
    <property type="match status" value="1"/>
</dbReference>
<evidence type="ECO:0000313" key="2">
    <source>
        <dbReference type="Proteomes" id="UP001478862"/>
    </source>
</evidence>
<dbReference type="InterPro" id="IPR012337">
    <property type="entry name" value="RNaseH-like_sf"/>
</dbReference>
<proteinExistence type="predicted"/>
<accession>A0ABV1MXA8</accession>
<sequence>MTKESIRFVGIDPSTKTGFVILDSNGEVVVEEEIRATATKDPARMIGIAKQIKSYLQPNDKVVIEGFAYGAKGKAVDFQYGLGWLIRAMLFTEKFGYSDATPSQVKKFASNRGNAKKEDLVLPLYKKWGYEHHSDNVRDAYIMARMAYNIYNHAGLQKYEQEVLSKMIKPK</sequence>
<dbReference type="InterPro" id="IPR036397">
    <property type="entry name" value="RNaseH_sf"/>
</dbReference>
<keyword evidence="2" id="KW-1185">Reference proteome</keyword>
<gene>
    <name evidence="1" type="ORF">ABNX05_18050</name>
</gene>
<dbReference type="SUPFAM" id="SSF53098">
    <property type="entry name" value="Ribonuclease H-like"/>
    <property type="match status" value="1"/>
</dbReference>
<protein>
    <submittedName>
        <fullName evidence="1">Uncharacterized protein</fullName>
    </submittedName>
</protein>
<comment type="caution">
    <text evidence="1">The sequence shown here is derived from an EMBL/GenBank/DDBJ whole genome shotgun (WGS) entry which is preliminary data.</text>
</comment>
<dbReference type="EMBL" id="JBEGDG010000015">
    <property type="protein sequence ID" value="MEQ6356529.1"/>
    <property type="molecule type" value="Genomic_DNA"/>
</dbReference>
<organism evidence="1 2">
    <name type="scientific">Lysinibacillus zambalensis</name>
    <dbReference type="NCBI Taxonomy" id="3160866"/>
    <lineage>
        <taxon>Bacteria</taxon>
        <taxon>Bacillati</taxon>
        <taxon>Bacillota</taxon>
        <taxon>Bacilli</taxon>
        <taxon>Bacillales</taxon>
        <taxon>Bacillaceae</taxon>
        <taxon>Lysinibacillus</taxon>
    </lineage>
</organism>
<dbReference type="Proteomes" id="UP001478862">
    <property type="component" value="Unassembled WGS sequence"/>
</dbReference>
<evidence type="ECO:0000313" key="1">
    <source>
        <dbReference type="EMBL" id="MEQ6356529.1"/>
    </source>
</evidence>
<name>A0ABV1MXA8_9BACI</name>
<reference evidence="1 2" key="1">
    <citation type="submission" date="2024-06" db="EMBL/GenBank/DDBJ databases">
        <title>Lysinibacillus zambalefons sp. nov., a Novel Firmicute Isolated from the Poon Bato Zambales Hyperalkaline Spring.</title>
        <authorList>
            <person name="Aja J.A."/>
            <person name="Lazaro J.E.H."/>
            <person name="Llorin L.D."/>
            <person name="Lim K.R."/>
            <person name="Teodosio J."/>
            <person name="Dalisay D.S."/>
        </authorList>
    </citation>
    <scope>NUCLEOTIDE SEQUENCE [LARGE SCALE GENOMIC DNA]</scope>
    <source>
        <strain evidence="1 2">M3</strain>
    </source>
</reference>